<evidence type="ECO:0000313" key="14">
    <source>
        <dbReference type="EMBL" id="CAD9660833.1"/>
    </source>
</evidence>
<feature type="domain" description="DOT1" evidence="13">
    <location>
        <begin position="1"/>
        <end position="265"/>
    </location>
</feature>
<dbReference type="InterPro" id="IPR025789">
    <property type="entry name" value="DOT1_dom"/>
</dbReference>
<dbReference type="GO" id="GO:0005634">
    <property type="term" value="C:nucleus"/>
    <property type="evidence" value="ECO:0007669"/>
    <property type="project" value="UniProtKB-SubCell"/>
</dbReference>
<comment type="catalytic activity">
    <reaction evidence="10 11">
        <text>L-lysyl(79)-[histone H3] + 3 S-adenosyl-L-methionine = N(6),N(6),N(6)-trimethyl-L-lysyl(79)-[histone H3] + 3 S-adenosyl-L-homocysteine + 3 H(+)</text>
        <dbReference type="Rhea" id="RHEA:60328"/>
        <dbReference type="Rhea" id="RHEA-COMP:15549"/>
        <dbReference type="Rhea" id="RHEA-COMP:15552"/>
        <dbReference type="ChEBI" id="CHEBI:15378"/>
        <dbReference type="ChEBI" id="CHEBI:29969"/>
        <dbReference type="ChEBI" id="CHEBI:57856"/>
        <dbReference type="ChEBI" id="CHEBI:59789"/>
        <dbReference type="ChEBI" id="CHEBI:61961"/>
        <dbReference type="EC" id="2.1.1.360"/>
    </reaction>
</comment>
<dbReference type="GO" id="GO:0140956">
    <property type="term" value="F:histone H3K79 trimethyltransferase activity"/>
    <property type="evidence" value="ECO:0007669"/>
    <property type="project" value="UniProtKB-EC"/>
</dbReference>
<evidence type="ECO:0000256" key="9">
    <source>
        <dbReference type="ARBA" id="ARBA00029821"/>
    </source>
</evidence>
<dbReference type="InterPro" id="IPR029063">
    <property type="entry name" value="SAM-dependent_MTases_sf"/>
</dbReference>
<dbReference type="InterPro" id="IPR030445">
    <property type="entry name" value="H3-K79_meTrfase"/>
</dbReference>
<dbReference type="AlphaFoldDB" id="A0A7S2R563"/>
<keyword evidence="5 11" id="KW-0808">Transferase</keyword>
<comment type="miscellaneous">
    <text evidence="11">In contrast to other lysine histone methyltransferases, it does not contain a SET domain, suggesting the existence of another mechanism for methylation of lysine residues of histones.</text>
</comment>
<feature type="region of interest" description="Disordered" evidence="12">
    <location>
        <begin position="244"/>
        <end position="265"/>
    </location>
</feature>
<evidence type="ECO:0000256" key="3">
    <source>
        <dbReference type="ARBA" id="ARBA00020987"/>
    </source>
</evidence>
<dbReference type="EMBL" id="HBHJ01001069">
    <property type="protein sequence ID" value="CAD9660833.1"/>
    <property type="molecule type" value="Transcribed_RNA"/>
</dbReference>
<accession>A0A7S2R563</accession>
<keyword evidence="6 11" id="KW-0949">S-adenosyl-L-methionine</keyword>
<comment type="function">
    <text evidence="11">Histone methyltransferase that specifically trimethylates histone H3 to form H3K79me3. This methylation is required for telomere silencing and for the pachytene checkpoint during the meiotic cell cycle by allowing the recruitment of RAD9 to double strand breaks. Nucleosomes are preferred as substrate compared to free histone.</text>
</comment>
<reference evidence="14" key="1">
    <citation type="submission" date="2021-01" db="EMBL/GenBank/DDBJ databases">
        <authorList>
            <person name="Corre E."/>
            <person name="Pelletier E."/>
            <person name="Niang G."/>
            <person name="Scheremetjew M."/>
            <person name="Finn R."/>
            <person name="Kale V."/>
            <person name="Holt S."/>
            <person name="Cochrane G."/>
            <person name="Meng A."/>
            <person name="Brown T."/>
            <person name="Cohen L."/>
        </authorList>
    </citation>
    <scope>NUCLEOTIDE SEQUENCE</scope>
    <source>
        <strain evidence="14">CCMP1243</strain>
    </source>
</reference>
<dbReference type="PROSITE" id="PS51569">
    <property type="entry name" value="DOT1"/>
    <property type="match status" value="1"/>
</dbReference>
<evidence type="ECO:0000256" key="7">
    <source>
        <dbReference type="ARBA" id="ARBA00022853"/>
    </source>
</evidence>
<comment type="subcellular location">
    <subcellularLocation>
        <location evidence="1 11">Nucleus</location>
    </subcellularLocation>
</comment>
<evidence type="ECO:0000256" key="1">
    <source>
        <dbReference type="ARBA" id="ARBA00004123"/>
    </source>
</evidence>
<dbReference type="EC" id="2.1.1.360" evidence="2 11"/>
<evidence type="ECO:0000256" key="6">
    <source>
        <dbReference type="ARBA" id="ARBA00022691"/>
    </source>
</evidence>
<feature type="compositionally biased region" description="Polar residues" evidence="12">
    <location>
        <begin position="254"/>
        <end position="265"/>
    </location>
</feature>
<dbReference type="Pfam" id="PF08123">
    <property type="entry name" value="DOT1"/>
    <property type="match status" value="1"/>
</dbReference>
<evidence type="ECO:0000256" key="10">
    <source>
        <dbReference type="ARBA" id="ARBA00047770"/>
    </source>
</evidence>
<evidence type="ECO:0000256" key="4">
    <source>
        <dbReference type="ARBA" id="ARBA00022603"/>
    </source>
</evidence>
<keyword evidence="4 11" id="KW-0489">Methyltransferase</keyword>
<dbReference type="PANTHER" id="PTHR21451">
    <property type="entry name" value="HISTONE H3 METHYLTRANSFERASE"/>
    <property type="match status" value="1"/>
</dbReference>
<dbReference type="PANTHER" id="PTHR21451:SF0">
    <property type="entry name" value="HISTONE-LYSINE N-METHYLTRANSFERASE, H3 LYSINE-79 SPECIFIC"/>
    <property type="match status" value="1"/>
</dbReference>
<proteinExistence type="inferred from homology"/>
<evidence type="ECO:0000256" key="12">
    <source>
        <dbReference type="SAM" id="MobiDB-lite"/>
    </source>
</evidence>
<evidence type="ECO:0000256" key="8">
    <source>
        <dbReference type="ARBA" id="ARBA00023242"/>
    </source>
</evidence>
<dbReference type="SUPFAM" id="SSF53335">
    <property type="entry name" value="S-adenosyl-L-methionine-dependent methyltransferases"/>
    <property type="match status" value="1"/>
</dbReference>
<evidence type="ECO:0000256" key="5">
    <source>
        <dbReference type="ARBA" id="ARBA00022679"/>
    </source>
</evidence>
<organism evidence="14">
    <name type="scientific">Rhizochromulina marina</name>
    <dbReference type="NCBI Taxonomy" id="1034831"/>
    <lineage>
        <taxon>Eukaryota</taxon>
        <taxon>Sar</taxon>
        <taxon>Stramenopiles</taxon>
        <taxon>Ochrophyta</taxon>
        <taxon>Dictyochophyceae</taxon>
        <taxon>Rhizochromulinales</taxon>
        <taxon>Rhizochromulina</taxon>
    </lineage>
</organism>
<keyword evidence="7 11" id="KW-0156">Chromatin regulator</keyword>
<protein>
    <recommendedName>
        <fullName evidence="3 11">Histone-lysine N-methyltransferase, H3 lysine-79 specific</fullName>
        <ecNumber evidence="2 11">2.1.1.360</ecNumber>
    </recommendedName>
    <alternativeName>
        <fullName evidence="9 11">Histone H3-K79 methyltransferase</fullName>
    </alternativeName>
</protein>
<comment type="similarity">
    <text evidence="11">Belongs to the class I-like SAM-binding methyltransferase superfamily. DOT1 family.</text>
</comment>
<evidence type="ECO:0000259" key="13">
    <source>
        <dbReference type="PROSITE" id="PS51569"/>
    </source>
</evidence>
<dbReference type="GO" id="GO:0000077">
    <property type="term" value="P:DNA damage checkpoint signaling"/>
    <property type="evidence" value="ECO:0007669"/>
    <property type="project" value="TreeGrafter"/>
</dbReference>
<dbReference type="Gene3D" id="3.40.50.150">
    <property type="entry name" value="Vaccinia Virus protein VP39"/>
    <property type="match status" value="1"/>
</dbReference>
<evidence type="ECO:0000256" key="11">
    <source>
        <dbReference type="RuleBase" id="RU271113"/>
    </source>
</evidence>
<sequence length="265" mass="28746">MVCVEVMLVQGEDCEAPAPVQEVLQAVYAHPALSLESCTELEAVDARRVNQISGGQKAMTYGEMQPGSWSRLLADLHVGGDDTVYDLGSGRGRLVVQAALETGCRRAVGVELSKQRHQQAARAAKRLSRYAEKMAHARAAHAAEAVKFINGDMRQVELADATVVYLMNQDLPRKLNEQIWEVLVAESERRRSGDSPSATRRLVLLTLLGIRGAGEPSHILPSSQSWTDAVVNVNLYDLFTPPVPPDLELGPQGQDATVPSSEGAR</sequence>
<dbReference type="GO" id="GO:0006281">
    <property type="term" value="P:DNA repair"/>
    <property type="evidence" value="ECO:0007669"/>
    <property type="project" value="TreeGrafter"/>
</dbReference>
<evidence type="ECO:0000256" key="2">
    <source>
        <dbReference type="ARBA" id="ARBA00012190"/>
    </source>
</evidence>
<dbReference type="GO" id="GO:0032259">
    <property type="term" value="P:methylation"/>
    <property type="evidence" value="ECO:0007669"/>
    <property type="project" value="UniProtKB-KW"/>
</dbReference>
<name>A0A7S2R563_9STRA</name>
<gene>
    <name evidence="14" type="ORF">RMAR1173_LOCUS692</name>
</gene>
<keyword evidence="8 11" id="KW-0539">Nucleus</keyword>